<sequence>MQYTSGTSPGNVVFEVDASDSPIAPQGNGYYSIGITNRSSSESANPTHIKIEFWDSSTSSYTTLYDQDVEIASGYGAWVSPRLLAPLPGYFVYKARVTLTIPGPLPANYRLQRLMLYHATGTYDPWHLHLLGGTLYGPLALEDNFSLKGISAPSSPSSGICSLYQDESDDCLRAKFSNGTIAQLATLDPVISKSSTYTIQAGDEVILCDASGGAFTITLPSAVDLFGRQYTIKRTNSGVNDVTLGTTSSQTIDGQTTQVLGSQYDKLTVVSDGSNWMIV</sequence>
<accession>A0A5C5XF39</accession>
<comment type="caution">
    <text evidence="1">The sequence shown here is derived from an EMBL/GenBank/DDBJ whole genome shotgun (WGS) entry which is preliminary data.</text>
</comment>
<dbReference type="OrthoDB" id="657052at2"/>
<keyword evidence="2" id="KW-1185">Reference proteome</keyword>
<protein>
    <submittedName>
        <fullName evidence="1">Uncharacterized protein</fullName>
    </submittedName>
</protein>
<reference evidence="1 2" key="1">
    <citation type="submission" date="2019-02" db="EMBL/GenBank/DDBJ databases">
        <title>Deep-cultivation of Planctomycetes and their phenomic and genomic characterization uncovers novel biology.</title>
        <authorList>
            <person name="Wiegand S."/>
            <person name="Jogler M."/>
            <person name="Boedeker C."/>
            <person name="Pinto D."/>
            <person name="Vollmers J."/>
            <person name="Rivas-Marin E."/>
            <person name="Kohn T."/>
            <person name="Peeters S.H."/>
            <person name="Heuer A."/>
            <person name="Rast P."/>
            <person name="Oberbeckmann S."/>
            <person name="Bunk B."/>
            <person name="Jeske O."/>
            <person name="Meyerdierks A."/>
            <person name="Storesund J.E."/>
            <person name="Kallscheuer N."/>
            <person name="Luecker S."/>
            <person name="Lage O.M."/>
            <person name="Pohl T."/>
            <person name="Merkel B.J."/>
            <person name="Hornburger P."/>
            <person name="Mueller R.-W."/>
            <person name="Bruemmer F."/>
            <person name="Labrenz M."/>
            <person name="Spormann A.M."/>
            <person name="Op Den Camp H."/>
            <person name="Overmann J."/>
            <person name="Amann R."/>
            <person name="Jetten M.S.M."/>
            <person name="Mascher T."/>
            <person name="Medema M.H."/>
            <person name="Devos D.P."/>
            <person name="Kaster A.-K."/>
            <person name="Ovreas L."/>
            <person name="Rohde M."/>
            <person name="Galperin M.Y."/>
            <person name="Jogler C."/>
        </authorList>
    </citation>
    <scope>NUCLEOTIDE SEQUENCE [LARGE SCALE GENOMIC DNA]</scope>
    <source>
        <strain evidence="1 2">Pan54</strain>
    </source>
</reference>
<organism evidence="1 2">
    <name type="scientific">Rubinisphaera italica</name>
    <dbReference type="NCBI Taxonomy" id="2527969"/>
    <lineage>
        <taxon>Bacteria</taxon>
        <taxon>Pseudomonadati</taxon>
        <taxon>Planctomycetota</taxon>
        <taxon>Planctomycetia</taxon>
        <taxon>Planctomycetales</taxon>
        <taxon>Planctomycetaceae</taxon>
        <taxon>Rubinisphaera</taxon>
    </lineage>
</organism>
<proteinExistence type="predicted"/>
<gene>
    <name evidence="1" type="ORF">Pan54_24430</name>
</gene>
<evidence type="ECO:0000313" key="2">
    <source>
        <dbReference type="Proteomes" id="UP000316095"/>
    </source>
</evidence>
<dbReference type="AlphaFoldDB" id="A0A5C5XF39"/>
<dbReference type="EMBL" id="SJPG01000001">
    <property type="protein sequence ID" value="TWT61706.1"/>
    <property type="molecule type" value="Genomic_DNA"/>
</dbReference>
<dbReference type="RefSeq" id="WP_146503659.1">
    <property type="nucleotide sequence ID" value="NZ_SJPG01000001.1"/>
</dbReference>
<name>A0A5C5XF39_9PLAN</name>
<evidence type="ECO:0000313" key="1">
    <source>
        <dbReference type="EMBL" id="TWT61706.1"/>
    </source>
</evidence>
<dbReference type="Proteomes" id="UP000316095">
    <property type="component" value="Unassembled WGS sequence"/>
</dbReference>